<dbReference type="AlphaFoldDB" id="A0A2P2MIZ2"/>
<evidence type="ECO:0000256" key="1">
    <source>
        <dbReference type="SAM" id="MobiDB-lite"/>
    </source>
</evidence>
<feature type="compositionally biased region" description="Basic and acidic residues" evidence="1">
    <location>
        <begin position="47"/>
        <end position="57"/>
    </location>
</feature>
<dbReference type="EMBL" id="GGEC01049717">
    <property type="protein sequence ID" value="MBX30201.1"/>
    <property type="molecule type" value="Transcribed_RNA"/>
</dbReference>
<feature type="region of interest" description="Disordered" evidence="1">
    <location>
        <begin position="27"/>
        <end position="57"/>
    </location>
</feature>
<proteinExistence type="predicted"/>
<accession>A0A2P2MIZ2</accession>
<protein>
    <submittedName>
        <fullName evidence="2">Polyadenylate-binding protein-interacting protein 3-like isoform X1</fullName>
    </submittedName>
</protein>
<reference evidence="2" key="1">
    <citation type="submission" date="2018-02" db="EMBL/GenBank/DDBJ databases">
        <title>Rhizophora mucronata_Transcriptome.</title>
        <authorList>
            <person name="Meera S.P."/>
            <person name="Sreeshan A."/>
            <person name="Augustine A."/>
        </authorList>
    </citation>
    <scope>NUCLEOTIDE SEQUENCE</scope>
    <source>
        <tissue evidence="2">Leaf</tissue>
    </source>
</reference>
<sequence length="57" mass="6390">MDPFFSWTSTGCPIQHVVKYTIRSREGLPRSPTLPPVAAPKPTLSIKKRDNPELKLS</sequence>
<organism evidence="2">
    <name type="scientific">Rhizophora mucronata</name>
    <name type="common">Asiatic mangrove</name>
    <dbReference type="NCBI Taxonomy" id="61149"/>
    <lineage>
        <taxon>Eukaryota</taxon>
        <taxon>Viridiplantae</taxon>
        <taxon>Streptophyta</taxon>
        <taxon>Embryophyta</taxon>
        <taxon>Tracheophyta</taxon>
        <taxon>Spermatophyta</taxon>
        <taxon>Magnoliopsida</taxon>
        <taxon>eudicotyledons</taxon>
        <taxon>Gunneridae</taxon>
        <taxon>Pentapetalae</taxon>
        <taxon>rosids</taxon>
        <taxon>fabids</taxon>
        <taxon>Malpighiales</taxon>
        <taxon>Rhizophoraceae</taxon>
        <taxon>Rhizophora</taxon>
    </lineage>
</organism>
<name>A0A2P2MIZ2_RHIMU</name>
<evidence type="ECO:0000313" key="2">
    <source>
        <dbReference type="EMBL" id="MBX30201.1"/>
    </source>
</evidence>